<reference evidence="4 5" key="1">
    <citation type="submission" date="2015-09" db="EMBL/GenBank/DDBJ databases">
        <title>Genome sequence, genome mining and natural product profiling of a biocontrol bacterium Streptomyces malaysiensis F913.</title>
        <authorList>
            <person name="Xu Y."/>
            <person name="Wei J."/>
            <person name="Xie J."/>
            <person name="Li T."/>
            <person name="Zhou Z."/>
        </authorList>
    </citation>
    <scope>NUCLEOTIDE SEQUENCE [LARGE SCALE GENOMIC DNA]</scope>
    <source>
        <strain evidence="4 5">F913</strain>
    </source>
</reference>
<dbReference type="GO" id="GO:0003677">
    <property type="term" value="F:DNA binding"/>
    <property type="evidence" value="ECO:0007669"/>
    <property type="project" value="InterPro"/>
</dbReference>
<proteinExistence type="predicted"/>
<dbReference type="PROSITE" id="PS50043">
    <property type="entry name" value="HTH_LUXR_2"/>
    <property type="match status" value="1"/>
</dbReference>
<dbReference type="PANTHER" id="PTHR16305">
    <property type="entry name" value="TESTICULAR SOLUBLE ADENYLYL CYCLASE"/>
    <property type="match status" value="1"/>
</dbReference>
<keyword evidence="5" id="KW-1185">Reference proteome</keyword>
<dbReference type="Gene3D" id="3.40.50.300">
    <property type="entry name" value="P-loop containing nucleotide triphosphate hydrolases"/>
    <property type="match status" value="1"/>
</dbReference>
<gene>
    <name evidence="4" type="ORF">SMF913_26322</name>
</gene>
<dbReference type="GO" id="GO:0005524">
    <property type="term" value="F:ATP binding"/>
    <property type="evidence" value="ECO:0007669"/>
    <property type="project" value="UniProtKB-KW"/>
</dbReference>
<feature type="domain" description="HTH luxR-type" evidence="3">
    <location>
        <begin position="869"/>
        <end position="934"/>
    </location>
</feature>
<dbReference type="Pfam" id="PF13191">
    <property type="entry name" value="AAA_16"/>
    <property type="match status" value="1"/>
</dbReference>
<organism evidence="4 5">
    <name type="scientific">Streptomyces malaysiensis</name>
    <dbReference type="NCBI Taxonomy" id="92644"/>
    <lineage>
        <taxon>Bacteria</taxon>
        <taxon>Bacillati</taxon>
        <taxon>Actinomycetota</taxon>
        <taxon>Actinomycetes</taxon>
        <taxon>Kitasatosporales</taxon>
        <taxon>Streptomycetaceae</taxon>
        <taxon>Streptomyces</taxon>
        <taxon>Streptomyces violaceusniger group</taxon>
    </lineage>
</organism>
<dbReference type="SUPFAM" id="SSF52540">
    <property type="entry name" value="P-loop containing nucleoside triphosphate hydrolases"/>
    <property type="match status" value="1"/>
</dbReference>
<dbReference type="InterPro" id="IPR000792">
    <property type="entry name" value="Tscrpt_reg_LuxR_C"/>
</dbReference>
<comment type="caution">
    <text evidence="4">The sequence shown here is derived from an EMBL/GenBank/DDBJ whole genome shotgun (WGS) entry which is preliminary data.</text>
</comment>
<dbReference type="SMART" id="SM00421">
    <property type="entry name" value="HTH_LUXR"/>
    <property type="match status" value="1"/>
</dbReference>
<dbReference type="RefSeq" id="WP_102936439.1">
    <property type="nucleotide sequence ID" value="NZ_LJIW01000002.1"/>
</dbReference>
<dbReference type="EMBL" id="LJIW01000002">
    <property type="protein sequence ID" value="PNG90857.1"/>
    <property type="molecule type" value="Genomic_DNA"/>
</dbReference>
<keyword evidence="1" id="KW-0547">Nucleotide-binding</keyword>
<dbReference type="PANTHER" id="PTHR16305:SF35">
    <property type="entry name" value="TRANSCRIPTIONAL ACTIVATOR DOMAIN"/>
    <property type="match status" value="1"/>
</dbReference>
<dbReference type="Gene3D" id="1.10.10.10">
    <property type="entry name" value="Winged helix-like DNA-binding domain superfamily/Winged helix DNA-binding domain"/>
    <property type="match status" value="1"/>
</dbReference>
<dbReference type="InterPro" id="IPR027417">
    <property type="entry name" value="P-loop_NTPase"/>
</dbReference>
<evidence type="ECO:0000259" key="3">
    <source>
        <dbReference type="PROSITE" id="PS50043"/>
    </source>
</evidence>
<sequence length="935" mass="100485">MLLERETELAQVAEALRAAAEGSSSVLLLTGPLGVGRTALLHQLPTLAEGEGIRVLRANAAPMEQDFAFGVVRQLFDSLLTGAPEEARGRRLEADDDVCRTVFCDDAPLLDENGTPTIPEQALYGLRSMLATVSAESPMLILVDDLQWVDTPSLRWLAFLVKRLHGLRAVVVCTLRDGYRRPGDPLLREMVDAARRELRPAPLSLGATKEVIHEQFGVPGDEEFARACHETSVGNPLFLKSVLAGLAMSGHRPIAEHVEAARSMRPAQLRERLASSLRAQPRPVRDLAAAIAVLGDQAEPELLGRLAGLDPIGFQAALRHLHQLGLLATEQELRFLHRAVQDAVESSMTVAERERLHDAAAGLLYHIGRPAELVAAQLLAVTGSDHLWAVEVLRAAADTALRRGAPRTAARYLRRALLDGSLSGEGRARLLIDLATAERGFDPAACERHISQAIPLLTTARLRAAAALRISPTIVGLGPPSVGDLLHQVAEDLGPADSLEGAARDVALRLEARLRHAGHEDPAELAAAVERLSALGEEPALITSAERELTSVLLNAAVLTARWPADGVSRLANRILEREPATSEQVHTPLPLVVIGLVAADSVRGISSWLAMEQQTRRQGGTAVDALVNVQQAMVLSARGRVAQAREYAERAVRLAEVHWQEAGVVSTLALTRVALDLQDSVLIERILDGPGRRRSSSLALTSALQFVKAAQDAENGRWTSALETLLACGRQLEASGWRNPVLFSWRPWAADLHRRVGDPCAAAALAEEELLRAKEWGAPVALGRALRVKARLMEGDPAVRLLRESVDVLRASANELELARTLVQLGQRLRPGGEAASVLREAAALASACGAPRLVERIRAADGSGASAAAPEAALTRTERTVASLVGRGLTNQEVAAELGVSSRAIEKHLTSSYRKLGVSGRRELIELLPRMDL</sequence>
<dbReference type="SUPFAM" id="SSF46894">
    <property type="entry name" value="C-terminal effector domain of the bipartite response regulators"/>
    <property type="match status" value="1"/>
</dbReference>
<name>A0A2J7YS52_STRMQ</name>
<dbReference type="Pfam" id="PF00196">
    <property type="entry name" value="GerE"/>
    <property type="match status" value="1"/>
</dbReference>
<dbReference type="GO" id="GO:0004016">
    <property type="term" value="F:adenylate cyclase activity"/>
    <property type="evidence" value="ECO:0007669"/>
    <property type="project" value="TreeGrafter"/>
</dbReference>
<dbReference type="CDD" id="cd06170">
    <property type="entry name" value="LuxR_C_like"/>
    <property type="match status" value="1"/>
</dbReference>
<evidence type="ECO:0000256" key="2">
    <source>
        <dbReference type="ARBA" id="ARBA00022840"/>
    </source>
</evidence>
<dbReference type="AlphaFoldDB" id="A0A2J7YS52"/>
<keyword evidence="2" id="KW-0067">ATP-binding</keyword>
<dbReference type="PRINTS" id="PR00038">
    <property type="entry name" value="HTHLUXR"/>
</dbReference>
<dbReference type="InterPro" id="IPR016032">
    <property type="entry name" value="Sig_transdc_resp-reg_C-effctor"/>
</dbReference>
<dbReference type="Proteomes" id="UP000236520">
    <property type="component" value="Unassembled WGS sequence"/>
</dbReference>
<accession>A0A2J7YS52</accession>
<evidence type="ECO:0000256" key="1">
    <source>
        <dbReference type="ARBA" id="ARBA00022741"/>
    </source>
</evidence>
<evidence type="ECO:0000313" key="5">
    <source>
        <dbReference type="Proteomes" id="UP000236520"/>
    </source>
</evidence>
<dbReference type="InterPro" id="IPR041664">
    <property type="entry name" value="AAA_16"/>
</dbReference>
<dbReference type="InterPro" id="IPR036388">
    <property type="entry name" value="WH-like_DNA-bd_sf"/>
</dbReference>
<protein>
    <recommendedName>
        <fullName evidence="3">HTH luxR-type domain-containing protein</fullName>
    </recommendedName>
</protein>
<dbReference type="GO" id="GO:0006355">
    <property type="term" value="P:regulation of DNA-templated transcription"/>
    <property type="evidence" value="ECO:0007669"/>
    <property type="project" value="InterPro"/>
</dbReference>
<dbReference type="GO" id="GO:0005737">
    <property type="term" value="C:cytoplasm"/>
    <property type="evidence" value="ECO:0007669"/>
    <property type="project" value="TreeGrafter"/>
</dbReference>
<evidence type="ECO:0000313" key="4">
    <source>
        <dbReference type="EMBL" id="PNG90857.1"/>
    </source>
</evidence>